<name>A0ABW0FNN7_9CAUL</name>
<evidence type="ECO:0000256" key="4">
    <source>
        <dbReference type="ARBA" id="ARBA00022741"/>
    </source>
</evidence>
<evidence type="ECO:0000313" key="7">
    <source>
        <dbReference type="Proteomes" id="UP001596152"/>
    </source>
</evidence>
<evidence type="ECO:0000313" key="6">
    <source>
        <dbReference type="EMBL" id="MFC5342811.1"/>
    </source>
</evidence>
<accession>A0ABW0FNN7</accession>
<reference evidence="7" key="1">
    <citation type="journal article" date="2019" name="Int. J. Syst. Evol. Microbiol.">
        <title>The Global Catalogue of Microorganisms (GCM) 10K type strain sequencing project: providing services to taxonomists for standard genome sequencing and annotation.</title>
        <authorList>
            <consortium name="The Broad Institute Genomics Platform"/>
            <consortium name="The Broad Institute Genome Sequencing Center for Infectious Disease"/>
            <person name="Wu L."/>
            <person name="Ma J."/>
        </authorList>
    </citation>
    <scope>NUCLEOTIDE SEQUENCE [LARGE SCALE GENOMIC DNA]</scope>
    <source>
        <strain evidence="7">JCM 12125</strain>
    </source>
</reference>
<dbReference type="PANTHER" id="PTHR34139:SF1">
    <property type="entry name" value="RNASE MJ1380-RELATED"/>
    <property type="match status" value="1"/>
</dbReference>
<dbReference type="PANTHER" id="PTHR34139">
    <property type="entry name" value="UPF0331 PROTEIN MJ0127"/>
    <property type="match status" value="1"/>
</dbReference>
<keyword evidence="3" id="KW-0540">Nuclease</keyword>
<keyword evidence="2" id="KW-1277">Toxin-antitoxin system</keyword>
<dbReference type="EMBL" id="JBHSLF010000004">
    <property type="protein sequence ID" value="MFC5342811.1"/>
    <property type="molecule type" value="Genomic_DNA"/>
</dbReference>
<dbReference type="InterPro" id="IPR008201">
    <property type="entry name" value="HepT-like"/>
</dbReference>
<comment type="caution">
    <text evidence="6">The sequence shown here is derived from an EMBL/GenBank/DDBJ whole genome shotgun (WGS) entry which is preliminary data.</text>
</comment>
<proteinExistence type="predicted"/>
<gene>
    <name evidence="6" type="ORF">ACFPIE_02725</name>
</gene>
<protein>
    <submittedName>
        <fullName evidence="6">DUF86 domain-containing protein</fullName>
    </submittedName>
</protein>
<dbReference type="Pfam" id="PF01934">
    <property type="entry name" value="HepT-like"/>
    <property type="match status" value="1"/>
</dbReference>
<keyword evidence="7" id="KW-1185">Reference proteome</keyword>
<keyword evidence="5" id="KW-0378">Hydrolase</keyword>
<evidence type="ECO:0000256" key="1">
    <source>
        <dbReference type="ARBA" id="ARBA00022553"/>
    </source>
</evidence>
<dbReference type="Proteomes" id="UP001596152">
    <property type="component" value="Unassembled WGS sequence"/>
</dbReference>
<organism evidence="6 7">
    <name type="scientific">Brevundimonas staleyi</name>
    <dbReference type="NCBI Taxonomy" id="74326"/>
    <lineage>
        <taxon>Bacteria</taxon>
        <taxon>Pseudomonadati</taxon>
        <taxon>Pseudomonadota</taxon>
        <taxon>Alphaproteobacteria</taxon>
        <taxon>Caulobacterales</taxon>
        <taxon>Caulobacteraceae</taxon>
        <taxon>Brevundimonas</taxon>
    </lineage>
</organism>
<keyword evidence="1" id="KW-0597">Phosphoprotein</keyword>
<evidence type="ECO:0000256" key="2">
    <source>
        <dbReference type="ARBA" id="ARBA00022649"/>
    </source>
</evidence>
<dbReference type="RefSeq" id="WP_374038727.1">
    <property type="nucleotide sequence ID" value="NZ_CP169082.1"/>
</dbReference>
<evidence type="ECO:0000256" key="5">
    <source>
        <dbReference type="ARBA" id="ARBA00022801"/>
    </source>
</evidence>
<sequence>MPSDLVLIVDIRQSATLIGDYVAGLDQRGFAADWMRRDATAFRLLLIGEAVTKLSPEIKTKLPDIDWRGMISLRHRLAHDYGSANFSVLWEIVSHDVPRLSEALASL</sequence>
<dbReference type="InterPro" id="IPR051813">
    <property type="entry name" value="HepT_RNase_toxin"/>
</dbReference>
<keyword evidence="4" id="KW-0547">Nucleotide-binding</keyword>
<evidence type="ECO:0000256" key="3">
    <source>
        <dbReference type="ARBA" id="ARBA00022722"/>
    </source>
</evidence>